<dbReference type="EMBL" id="CP022278">
    <property type="protein sequence ID" value="ASK27618.1"/>
    <property type="molecule type" value="Genomic_DNA"/>
</dbReference>
<dbReference type="PANTHER" id="PTHR30203">
    <property type="entry name" value="OUTER MEMBRANE CATION EFFLUX PROTEIN"/>
    <property type="match status" value="1"/>
</dbReference>
<dbReference type="PANTHER" id="PTHR30203:SF20">
    <property type="entry name" value="MULTIDRUG RESISTANCE OUTER MEMBRANE PROTEIN MDTP-RELATED"/>
    <property type="match status" value="1"/>
</dbReference>
<comment type="similarity">
    <text evidence="2 9">Belongs to the outer membrane factor (OMF) (TC 1.B.17) family.</text>
</comment>
<evidence type="ECO:0000256" key="8">
    <source>
        <dbReference type="ARBA" id="ARBA00023288"/>
    </source>
</evidence>
<gene>
    <name evidence="10" type="ORF">BG910_07570</name>
</gene>
<keyword evidence="6 9" id="KW-0472">Membrane</keyword>
<protein>
    <submittedName>
        <fullName evidence="10">Uncharacterized protein</fullName>
    </submittedName>
</protein>
<evidence type="ECO:0000256" key="3">
    <source>
        <dbReference type="ARBA" id="ARBA00022452"/>
    </source>
</evidence>
<reference evidence="10 11" key="1">
    <citation type="submission" date="2017-06" db="EMBL/GenBank/DDBJ databases">
        <title>Neisseria chenwenguii sp. nov., isolated from the intestinal contents of Tibetan Plateau Pika in Yushu, Qinghai Province, China.</title>
        <authorList>
            <person name="Zhang G."/>
        </authorList>
    </citation>
    <scope>NUCLEOTIDE SEQUENCE [LARGE SCALE GENOMIC DNA]</scope>
    <source>
        <strain evidence="10 11">10023</strain>
    </source>
</reference>
<evidence type="ECO:0000256" key="4">
    <source>
        <dbReference type="ARBA" id="ARBA00022692"/>
    </source>
</evidence>
<name>A0A220S2M2_9NEIS</name>
<dbReference type="OrthoDB" id="9770517at2"/>
<dbReference type="KEGG" id="nei:BG910_07570"/>
<dbReference type="RefSeq" id="WP_089036319.1">
    <property type="nucleotide sequence ID" value="NZ_CP022278.1"/>
</dbReference>
<keyword evidence="4 9" id="KW-0812">Transmembrane</keyword>
<comment type="subcellular location">
    <subcellularLocation>
        <location evidence="9">Cell membrane</location>
        <topology evidence="9">Lipid-anchor</topology>
    </subcellularLocation>
    <subcellularLocation>
        <location evidence="1">Membrane</location>
    </subcellularLocation>
</comment>
<dbReference type="Pfam" id="PF02321">
    <property type="entry name" value="OEP"/>
    <property type="match status" value="2"/>
</dbReference>
<dbReference type="GO" id="GO:0015562">
    <property type="term" value="F:efflux transmembrane transporter activity"/>
    <property type="evidence" value="ECO:0007669"/>
    <property type="project" value="InterPro"/>
</dbReference>
<evidence type="ECO:0000256" key="9">
    <source>
        <dbReference type="RuleBase" id="RU362097"/>
    </source>
</evidence>
<dbReference type="NCBIfam" id="TIGR01845">
    <property type="entry name" value="outer_NodT"/>
    <property type="match status" value="1"/>
</dbReference>
<feature type="signal peptide" evidence="9">
    <location>
        <begin position="1"/>
        <end position="19"/>
    </location>
</feature>
<keyword evidence="5 9" id="KW-0732">Signal</keyword>
<organism evidence="10 11">
    <name type="scientific">Neisseria chenwenguii</name>
    <dbReference type="NCBI Taxonomy" id="1853278"/>
    <lineage>
        <taxon>Bacteria</taxon>
        <taxon>Pseudomonadati</taxon>
        <taxon>Pseudomonadota</taxon>
        <taxon>Betaproteobacteria</taxon>
        <taxon>Neisseriales</taxon>
        <taxon>Neisseriaceae</taxon>
        <taxon>Neisseria</taxon>
    </lineage>
</organism>
<evidence type="ECO:0000256" key="7">
    <source>
        <dbReference type="ARBA" id="ARBA00023139"/>
    </source>
</evidence>
<evidence type="ECO:0000256" key="1">
    <source>
        <dbReference type="ARBA" id="ARBA00004370"/>
    </source>
</evidence>
<evidence type="ECO:0000256" key="2">
    <source>
        <dbReference type="ARBA" id="ARBA00007613"/>
    </source>
</evidence>
<sequence>MKYTTVKTGAAVIAATALAACAPFGKQAPLAEPAAHSLSQAKSAVAQDGWWKQLGDQKLNRLIEEAVKTAPDLRAAQARFDQAQAQLGITRAANLPQAGLTARGIGAYVSPKPTSPQAETDHTLLLANAALQGSWSFDFWGKNRAEIASVLGKQQALAYEAVQTRNGLAHAVAAQYFAWQALNAQSALISQRIETVEKIRQLMQRRINAKLMPSENLYPLELQKQQLQMERLSLEQKNAQIRHSLAALCGKTPDGLMIDAPEKAKVAPVLAVDKVRADILATRPDIAAQKALLSSRMSSVAAAKAEFYPNIELKVLAGLSHIDAFNVVHGRSSGMLGIVPAVNLPIFTAGALKSKLAGRRAEYNEQVALYDQTVLNAMRAAADAVSDYQNQRAKQNLTDKMAVTAEKSVQSARSRVKAGLENGLDTLKKQDEALKVKMQAAQQRAELLTAWSNVHNQLGGGFRMW</sequence>
<evidence type="ECO:0000256" key="5">
    <source>
        <dbReference type="ARBA" id="ARBA00022729"/>
    </source>
</evidence>
<dbReference type="SUPFAM" id="SSF56954">
    <property type="entry name" value="Outer membrane efflux proteins (OEP)"/>
    <property type="match status" value="1"/>
</dbReference>
<dbReference type="AlphaFoldDB" id="A0A220S2M2"/>
<keyword evidence="3 9" id="KW-1134">Transmembrane beta strand</keyword>
<evidence type="ECO:0000256" key="6">
    <source>
        <dbReference type="ARBA" id="ARBA00023136"/>
    </source>
</evidence>
<keyword evidence="8 9" id="KW-0449">Lipoprotein</keyword>
<dbReference type="InterPro" id="IPR010131">
    <property type="entry name" value="MdtP/NodT-like"/>
</dbReference>
<keyword evidence="11" id="KW-1185">Reference proteome</keyword>
<dbReference type="Gene3D" id="2.20.200.10">
    <property type="entry name" value="Outer membrane efflux proteins (OEP)"/>
    <property type="match status" value="1"/>
</dbReference>
<evidence type="ECO:0000313" key="11">
    <source>
        <dbReference type="Proteomes" id="UP000198238"/>
    </source>
</evidence>
<keyword evidence="7 9" id="KW-0564">Palmitate</keyword>
<accession>A0A220S2M2</accession>
<dbReference type="InterPro" id="IPR003423">
    <property type="entry name" value="OMP_efflux"/>
</dbReference>
<proteinExistence type="inferred from homology"/>
<dbReference type="Proteomes" id="UP000198238">
    <property type="component" value="Chromosome"/>
</dbReference>
<dbReference type="Gene3D" id="1.20.1600.10">
    <property type="entry name" value="Outer membrane efflux proteins (OEP)"/>
    <property type="match status" value="1"/>
</dbReference>
<evidence type="ECO:0000313" key="10">
    <source>
        <dbReference type="EMBL" id="ASK27618.1"/>
    </source>
</evidence>
<feature type="chain" id="PRO_5041746145" evidence="9">
    <location>
        <begin position="20"/>
        <end position="465"/>
    </location>
</feature>
<dbReference type="GO" id="GO:0005886">
    <property type="term" value="C:plasma membrane"/>
    <property type="evidence" value="ECO:0007669"/>
    <property type="project" value="UniProtKB-SubCell"/>
</dbReference>
<dbReference type="PROSITE" id="PS51257">
    <property type="entry name" value="PROKAR_LIPOPROTEIN"/>
    <property type="match status" value="1"/>
</dbReference>